<evidence type="ECO:0000313" key="3">
    <source>
        <dbReference type="EMBL" id="TCS83395.1"/>
    </source>
</evidence>
<feature type="transmembrane region" description="Helical" evidence="2">
    <location>
        <begin position="155"/>
        <end position="177"/>
    </location>
</feature>
<feature type="transmembrane region" description="Helical" evidence="2">
    <location>
        <begin position="106"/>
        <end position="128"/>
    </location>
</feature>
<dbReference type="GO" id="GO:0008137">
    <property type="term" value="F:NADH dehydrogenase (ubiquinone) activity"/>
    <property type="evidence" value="ECO:0007669"/>
    <property type="project" value="UniProtKB-UniRule"/>
</dbReference>
<dbReference type="PANTHER" id="PTHR33269">
    <property type="entry name" value="NADH-UBIQUINONE OXIDOREDUCTASE CHAIN 6"/>
    <property type="match status" value="1"/>
</dbReference>
<comment type="similarity">
    <text evidence="1 2">Belongs to the complex I subunit 6 family.</text>
</comment>
<comment type="subcellular location">
    <subcellularLocation>
        <location evidence="2">Cell membrane</location>
        <topology evidence="2">Multi-pass membrane protein</topology>
    </subcellularLocation>
</comment>
<dbReference type="EMBL" id="SMAB01000005">
    <property type="protein sequence ID" value="TCS83395.1"/>
    <property type="molecule type" value="Genomic_DNA"/>
</dbReference>
<dbReference type="Pfam" id="PF00499">
    <property type="entry name" value="Oxidored_q3"/>
    <property type="match status" value="1"/>
</dbReference>
<accession>A0A4R3KJE8</accession>
<dbReference type="Gene3D" id="1.20.120.1200">
    <property type="entry name" value="NADH-ubiquinone/plastoquinone oxidoreductase chain 6, subunit NuoJ"/>
    <property type="match status" value="1"/>
</dbReference>
<comment type="catalytic activity">
    <reaction evidence="2">
        <text>a quinone + NADH + 5 H(+)(in) = a quinol + NAD(+) + 4 H(+)(out)</text>
        <dbReference type="Rhea" id="RHEA:57888"/>
        <dbReference type="ChEBI" id="CHEBI:15378"/>
        <dbReference type="ChEBI" id="CHEBI:24646"/>
        <dbReference type="ChEBI" id="CHEBI:57540"/>
        <dbReference type="ChEBI" id="CHEBI:57945"/>
        <dbReference type="ChEBI" id="CHEBI:132124"/>
    </reaction>
</comment>
<proteinExistence type="inferred from homology"/>
<organism evidence="3 4">
    <name type="scientific">Tepidibacillus fermentans</name>
    <dbReference type="NCBI Taxonomy" id="1281767"/>
    <lineage>
        <taxon>Bacteria</taxon>
        <taxon>Bacillati</taxon>
        <taxon>Bacillota</taxon>
        <taxon>Bacilli</taxon>
        <taxon>Bacillales</taxon>
        <taxon>Bacillaceae</taxon>
        <taxon>Tepidibacillus</taxon>
    </lineage>
</organism>
<feature type="transmembrane region" description="Helical" evidence="2">
    <location>
        <begin position="72"/>
        <end position="94"/>
    </location>
</feature>
<comment type="function">
    <text evidence="2">NDH-1 shuttles electrons from NADH, via FMN and iron-sulfur (Fe-S) centers, to quinones in the respiratory chain. Couples the redox reaction to proton translocation (for every two electrons transferred, four hydrogen ions are translocated across the cytoplasmic membrane), and thus conserves the redox energy in a proton gradient.</text>
</comment>
<evidence type="ECO:0000313" key="4">
    <source>
        <dbReference type="Proteomes" id="UP000295788"/>
    </source>
</evidence>
<protein>
    <recommendedName>
        <fullName evidence="2">NADH-quinone oxidoreductase subunit J</fullName>
        <ecNumber evidence="2">7.1.1.-</ecNumber>
    </recommendedName>
</protein>
<dbReference type="InterPro" id="IPR001457">
    <property type="entry name" value="NADH_UbQ/plastoQ_OxRdtase_su6"/>
</dbReference>
<keyword evidence="2" id="KW-0472">Membrane</keyword>
<dbReference type="EC" id="7.1.1.-" evidence="2"/>
<comment type="caution">
    <text evidence="3">The sequence shown here is derived from an EMBL/GenBank/DDBJ whole genome shotgun (WGS) entry which is preliminary data.</text>
</comment>
<keyword evidence="2" id="KW-0520">NAD</keyword>
<keyword evidence="2" id="KW-0874">Quinone</keyword>
<dbReference type="RefSeq" id="WP_243643779.1">
    <property type="nucleotide sequence ID" value="NZ_SMAB01000005.1"/>
</dbReference>
<dbReference type="NCBIfam" id="NF005168">
    <property type="entry name" value="PRK06638.2-3"/>
    <property type="match status" value="1"/>
</dbReference>
<dbReference type="InterPro" id="IPR042106">
    <property type="entry name" value="Nuo/plastoQ_OxRdtase_6_NuoJ"/>
</dbReference>
<keyword evidence="2" id="KW-1133">Transmembrane helix</keyword>
<dbReference type="GO" id="GO:0005886">
    <property type="term" value="C:plasma membrane"/>
    <property type="evidence" value="ECO:0007669"/>
    <property type="project" value="UniProtKB-SubCell"/>
</dbReference>
<evidence type="ECO:0000256" key="1">
    <source>
        <dbReference type="ARBA" id="ARBA00005698"/>
    </source>
</evidence>
<reference evidence="3 4" key="1">
    <citation type="submission" date="2019-03" db="EMBL/GenBank/DDBJ databases">
        <title>Genomic Encyclopedia of Type Strains, Phase IV (KMG-IV): sequencing the most valuable type-strain genomes for metagenomic binning, comparative biology and taxonomic classification.</title>
        <authorList>
            <person name="Goeker M."/>
        </authorList>
    </citation>
    <scope>NUCLEOTIDE SEQUENCE [LARGE SCALE GENOMIC DNA]</scope>
    <source>
        <strain evidence="3 4">DSM 23802</strain>
    </source>
</reference>
<evidence type="ECO:0000256" key="2">
    <source>
        <dbReference type="RuleBase" id="RU004429"/>
    </source>
</evidence>
<keyword evidence="2" id="KW-0812">Transmembrane</keyword>
<dbReference type="Proteomes" id="UP000295788">
    <property type="component" value="Unassembled WGS sequence"/>
</dbReference>
<dbReference type="PANTHER" id="PTHR33269:SF17">
    <property type="entry name" value="NADH-UBIQUINONE OXIDOREDUCTASE CHAIN 6"/>
    <property type="match status" value="1"/>
</dbReference>
<feature type="transmembrane region" description="Helical" evidence="2">
    <location>
        <begin position="20"/>
        <end position="38"/>
    </location>
</feature>
<dbReference type="GO" id="GO:0048038">
    <property type="term" value="F:quinone binding"/>
    <property type="evidence" value="ECO:0007669"/>
    <property type="project" value="UniProtKB-UniRule"/>
</dbReference>
<keyword evidence="4" id="KW-1185">Reference proteome</keyword>
<name>A0A4R3KJE8_9BACI</name>
<gene>
    <name evidence="3" type="ORF">EDD72_105137</name>
</gene>
<sequence>MVGKQQYQRERGESLMTITGQFIAFFVFALMAITGGVLMLNLNKVIHMVLSIGLSFFGVAGLFIILQAEYLAFVQVLIYAGAITIMMAMGTMMTQHKEKDTKERNWTHIILSLLAAIGVGGFFLYGIYQTAWPTEAADLGANNVKVIGETLFQKYVIPFEVASVLLLVALVGAIVIAKREGDK</sequence>
<keyword evidence="2" id="KW-1003">Cell membrane</keyword>
<dbReference type="AlphaFoldDB" id="A0A4R3KJE8"/>
<feature type="transmembrane region" description="Helical" evidence="2">
    <location>
        <begin position="45"/>
        <end position="66"/>
    </location>
</feature>